<dbReference type="HOGENOM" id="CLU_2390727_0_0_1"/>
<dbReference type="EMBL" id="ABWE02004004">
    <property type="status" value="NOT_ANNOTATED_CDS"/>
    <property type="molecule type" value="Genomic_DNA"/>
</dbReference>
<organism evidence="1 2">
    <name type="scientific">Hyaloperonospora arabidopsidis (strain Emoy2)</name>
    <name type="common">Downy mildew agent</name>
    <name type="synonym">Peronospora arabidopsidis</name>
    <dbReference type="NCBI Taxonomy" id="559515"/>
    <lineage>
        <taxon>Eukaryota</taxon>
        <taxon>Sar</taxon>
        <taxon>Stramenopiles</taxon>
        <taxon>Oomycota</taxon>
        <taxon>Peronosporomycetes</taxon>
        <taxon>Peronosporales</taxon>
        <taxon>Peronosporaceae</taxon>
        <taxon>Hyaloperonospora</taxon>
    </lineage>
</organism>
<sequence length="94" mass="10097">MEYLRYLLEGKANIFTMDHRGTGRSTRLDCVSAQATTTGSPFGSDVDLSEVSACAQDLKYKFGDLSSSSMTTAATDIATFISDLRTAKTLLSSV</sequence>
<keyword evidence="2" id="KW-1185">Reference proteome</keyword>
<accession>M4C5I3</accession>
<reference evidence="1" key="2">
    <citation type="submission" date="2015-06" db="UniProtKB">
        <authorList>
            <consortium name="EnsemblProtists"/>
        </authorList>
    </citation>
    <scope>IDENTIFICATION</scope>
    <source>
        <strain evidence="1">Emoy2</strain>
    </source>
</reference>
<dbReference type="Proteomes" id="UP000011713">
    <property type="component" value="Unassembled WGS sequence"/>
</dbReference>
<evidence type="ECO:0000313" key="1">
    <source>
        <dbReference type="EnsemblProtists" id="HpaP814359"/>
    </source>
</evidence>
<protein>
    <submittedName>
        <fullName evidence="1">Uncharacterized protein</fullName>
    </submittedName>
</protein>
<reference evidence="2" key="1">
    <citation type="journal article" date="2010" name="Science">
        <title>Signatures of adaptation to obligate biotrophy in the Hyaloperonospora arabidopsidis genome.</title>
        <authorList>
            <person name="Baxter L."/>
            <person name="Tripathy S."/>
            <person name="Ishaque N."/>
            <person name="Boot N."/>
            <person name="Cabral A."/>
            <person name="Kemen E."/>
            <person name="Thines M."/>
            <person name="Ah-Fong A."/>
            <person name="Anderson R."/>
            <person name="Badejoko W."/>
            <person name="Bittner-Eddy P."/>
            <person name="Boore J.L."/>
            <person name="Chibucos M.C."/>
            <person name="Coates M."/>
            <person name="Dehal P."/>
            <person name="Delehaunty K."/>
            <person name="Dong S."/>
            <person name="Downton P."/>
            <person name="Dumas B."/>
            <person name="Fabro G."/>
            <person name="Fronick C."/>
            <person name="Fuerstenberg S.I."/>
            <person name="Fulton L."/>
            <person name="Gaulin E."/>
            <person name="Govers F."/>
            <person name="Hughes L."/>
            <person name="Humphray S."/>
            <person name="Jiang R.H."/>
            <person name="Judelson H."/>
            <person name="Kamoun S."/>
            <person name="Kyung K."/>
            <person name="Meijer H."/>
            <person name="Minx P."/>
            <person name="Morris P."/>
            <person name="Nelson J."/>
            <person name="Phuntumart V."/>
            <person name="Qutob D."/>
            <person name="Rehmany A."/>
            <person name="Rougon-Cardoso A."/>
            <person name="Ryden P."/>
            <person name="Torto-Alalibo T."/>
            <person name="Studholme D."/>
            <person name="Wang Y."/>
            <person name="Win J."/>
            <person name="Wood J."/>
            <person name="Clifton S.W."/>
            <person name="Rogers J."/>
            <person name="Van den Ackerveken G."/>
            <person name="Jones J.D."/>
            <person name="McDowell J.M."/>
            <person name="Beynon J."/>
            <person name="Tyler B.M."/>
        </authorList>
    </citation>
    <scope>NUCLEOTIDE SEQUENCE [LARGE SCALE GENOMIC DNA]</scope>
    <source>
        <strain evidence="2">Emoy2</strain>
    </source>
</reference>
<dbReference type="OMA" id="ATIVWRR"/>
<name>M4C5I3_HYAAE</name>
<evidence type="ECO:0000313" key="2">
    <source>
        <dbReference type="Proteomes" id="UP000011713"/>
    </source>
</evidence>
<dbReference type="AlphaFoldDB" id="M4C5I3"/>
<dbReference type="VEuPathDB" id="FungiDB:HpaG814359"/>
<proteinExistence type="predicted"/>
<dbReference type="InParanoid" id="M4C5I3"/>
<dbReference type="EnsemblProtists" id="HpaT814359">
    <property type="protein sequence ID" value="HpaP814359"/>
    <property type="gene ID" value="HpaG814359"/>
</dbReference>